<keyword evidence="1" id="KW-1133">Transmembrane helix</keyword>
<reference evidence="2" key="2">
    <citation type="submission" date="2023-01" db="EMBL/GenBank/DDBJ databases">
        <authorList>
            <person name="Petersen C."/>
        </authorList>
    </citation>
    <scope>NUCLEOTIDE SEQUENCE</scope>
    <source>
        <strain evidence="2">IBT 12815</strain>
    </source>
</reference>
<evidence type="ECO:0000313" key="2">
    <source>
        <dbReference type="EMBL" id="KAJ5589157.1"/>
    </source>
</evidence>
<dbReference type="Proteomes" id="UP001213799">
    <property type="component" value="Unassembled WGS sequence"/>
</dbReference>
<evidence type="ECO:0000313" key="3">
    <source>
        <dbReference type="Proteomes" id="UP001213799"/>
    </source>
</evidence>
<feature type="transmembrane region" description="Helical" evidence="1">
    <location>
        <begin position="6"/>
        <end position="25"/>
    </location>
</feature>
<gene>
    <name evidence="2" type="ORF">N7537_011835</name>
</gene>
<evidence type="ECO:0000256" key="1">
    <source>
        <dbReference type="SAM" id="Phobius"/>
    </source>
</evidence>
<keyword evidence="3" id="KW-1185">Reference proteome</keyword>
<name>A0AAD6GTX5_9EURO</name>
<proteinExistence type="predicted"/>
<sequence length="78" mass="9080">MQDDVGNRPFALNFVLFFYVLCYYLHEHNLQLSATAKSLSPYFTHLNPHRRHATPAPAPPYISDQLLFFIPPYSPSER</sequence>
<dbReference type="GeneID" id="81593131"/>
<comment type="caution">
    <text evidence="2">The sequence shown here is derived from an EMBL/GenBank/DDBJ whole genome shotgun (WGS) entry which is preliminary data.</text>
</comment>
<dbReference type="EMBL" id="JAQJAE010000006">
    <property type="protein sequence ID" value="KAJ5589157.1"/>
    <property type="molecule type" value="Genomic_DNA"/>
</dbReference>
<keyword evidence="1" id="KW-0812">Transmembrane</keyword>
<reference evidence="2" key="1">
    <citation type="journal article" date="2023" name="IMA Fungus">
        <title>Comparative genomic study of the Penicillium genus elucidates a diverse pangenome and 15 lateral gene transfer events.</title>
        <authorList>
            <person name="Petersen C."/>
            <person name="Sorensen T."/>
            <person name="Nielsen M.R."/>
            <person name="Sondergaard T.E."/>
            <person name="Sorensen J.L."/>
            <person name="Fitzpatrick D.A."/>
            <person name="Frisvad J.C."/>
            <person name="Nielsen K.L."/>
        </authorList>
    </citation>
    <scope>NUCLEOTIDE SEQUENCE</scope>
    <source>
        <strain evidence="2">IBT 12815</strain>
    </source>
</reference>
<keyword evidence="1" id="KW-0472">Membrane</keyword>
<dbReference type="RefSeq" id="XP_056748176.1">
    <property type="nucleotide sequence ID" value="XM_056902889.1"/>
</dbReference>
<organism evidence="2 3">
    <name type="scientific">Penicillium hordei</name>
    <dbReference type="NCBI Taxonomy" id="40994"/>
    <lineage>
        <taxon>Eukaryota</taxon>
        <taxon>Fungi</taxon>
        <taxon>Dikarya</taxon>
        <taxon>Ascomycota</taxon>
        <taxon>Pezizomycotina</taxon>
        <taxon>Eurotiomycetes</taxon>
        <taxon>Eurotiomycetidae</taxon>
        <taxon>Eurotiales</taxon>
        <taxon>Aspergillaceae</taxon>
        <taxon>Penicillium</taxon>
    </lineage>
</organism>
<accession>A0AAD6GTX5</accession>
<dbReference type="AlphaFoldDB" id="A0AAD6GTX5"/>
<protein>
    <submittedName>
        <fullName evidence="2">Uncharacterized protein</fullName>
    </submittedName>
</protein>